<dbReference type="OrthoDB" id="9762378at2"/>
<dbReference type="PANTHER" id="PTHR48101">
    <property type="entry name" value="METHYLMALONYL-COA MUTASE, MITOCHONDRIAL-RELATED"/>
    <property type="match status" value="1"/>
</dbReference>
<dbReference type="InterPro" id="IPR006098">
    <property type="entry name" value="MMCoA_mutase_a_cat"/>
</dbReference>
<gene>
    <name evidence="3" type="ORF">KDAU_27960</name>
</gene>
<dbReference type="InterPro" id="IPR006099">
    <property type="entry name" value="MeMalonylCoA_mutase_a/b_cat"/>
</dbReference>
<proteinExistence type="predicted"/>
<dbReference type="NCBIfam" id="TIGR00641">
    <property type="entry name" value="acid_CoA_mut_N"/>
    <property type="match status" value="1"/>
</dbReference>
<organism evidence="3 4">
    <name type="scientific">Dictyobacter aurantiacus</name>
    <dbReference type="NCBI Taxonomy" id="1936993"/>
    <lineage>
        <taxon>Bacteria</taxon>
        <taxon>Bacillati</taxon>
        <taxon>Chloroflexota</taxon>
        <taxon>Ktedonobacteria</taxon>
        <taxon>Ktedonobacterales</taxon>
        <taxon>Dictyobacteraceae</taxon>
        <taxon>Dictyobacter</taxon>
    </lineage>
</organism>
<evidence type="ECO:0000256" key="1">
    <source>
        <dbReference type="ARBA" id="ARBA00023235"/>
    </source>
</evidence>
<sequence>MDIHVSKSAAEWRDTTARKVSARAAARKEKFVTSSDIEVPDLSSAEDLVNWDEQTQLGYPGEFPFTRGVRPGMYRSRLWTMRQYAGFASAEESNRRYHYLLSQGTTGLSVAFDLPTQMGYDADHPFSEGEVGKVGVSISSLEDMEILLRDLPLERISTSMTINATASILLALYVAVAKKQGADPRKLSGTIQNDLLKEYTARGTYIYPPRHSMRIITDIFSYCAAELPQWNTISISGYHMREAGSTAAQEIAFTLSNAIAYVQAALDAGLDVDTFAGQLSFFFNSHNNLFEEVAKFRAARRMWAHIMRERFHAKDPRSMMLRFHTQTAGSTLTAQQPDNNIVRTAYQALAAVLGGTQSLHTNAKDEALSLPTEETARLALRTQQILGYETGVADVVDPLAGSYYVETLTDALEKQALAYIQQIDEIGGSVRAIETGYMQSQIEEAAYRYQLELEKEQAIVVGVNRFKQAETEHFVGHKVDPQIGARQARKLAELRQKRDNDLVKQKLQQLQQAAEGSDNLMPAIISAVEAYTTLGEISDTMRHVFGEQHEFRSLTE</sequence>
<evidence type="ECO:0000259" key="2">
    <source>
        <dbReference type="Pfam" id="PF01642"/>
    </source>
</evidence>
<dbReference type="PANTHER" id="PTHR48101:SF1">
    <property type="entry name" value="METHYLMALONYL-COA MUTASE, LARGE SUBUNIT"/>
    <property type="match status" value="1"/>
</dbReference>
<dbReference type="EMBL" id="BIFQ01000001">
    <property type="protein sequence ID" value="GCE05467.1"/>
    <property type="molecule type" value="Genomic_DNA"/>
</dbReference>
<dbReference type="RefSeq" id="WP_126596507.1">
    <property type="nucleotide sequence ID" value="NZ_BIFQ01000001.1"/>
</dbReference>
<protein>
    <submittedName>
        <fullName evidence="3">Methylmalonyl-CoA mutase</fullName>
    </submittedName>
</protein>
<comment type="caution">
    <text evidence="3">The sequence shown here is derived from an EMBL/GenBank/DDBJ whole genome shotgun (WGS) entry which is preliminary data.</text>
</comment>
<reference evidence="4" key="1">
    <citation type="submission" date="2018-12" db="EMBL/GenBank/DDBJ databases">
        <title>Tengunoibacter tsumagoiensis gen. nov., sp. nov., Dictyobacter kobayashii sp. nov., D. alpinus sp. nov., and D. joshuensis sp. nov. and description of Dictyobacteraceae fam. nov. within the order Ktedonobacterales isolated from Tengu-no-mugimeshi.</title>
        <authorList>
            <person name="Wang C.M."/>
            <person name="Zheng Y."/>
            <person name="Sakai Y."/>
            <person name="Toyoda A."/>
            <person name="Minakuchi Y."/>
            <person name="Abe K."/>
            <person name="Yokota A."/>
            <person name="Yabe S."/>
        </authorList>
    </citation>
    <scope>NUCLEOTIDE SEQUENCE [LARGE SCALE GENOMIC DNA]</scope>
    <source>
        <strain evidence="4">S-27</strain>
    </source>
</reference>
<dbReference type="Proteomes" id="UP000287224">
    <property type="component" value="Unassembled WGS sequence"/>
</dbReference>
<dbReference type="InterPro" id="IPR016176">
    <property type="entry name" value="Cbl-dep_enz_cat"/>
</dbReference>
<dbReference type="Gene3D" id="3.20.20.240">
    <property type="entry name" value="Methylmalonyl-CoA mutase"/>
    <property type="match status" value="1"/>
</dbReference>
<dbReference type="AlphaFoldDB" id="A0A401ZF28"/>
<dbReference type="Pfam" id="PF01642">
    <property type="entry name" value="MM_CoA_mutase"/>
    <property type="match status" value="1"/>
</dbReference>
<accession>A0A401ZF28</accession>
<name>A0A401ZF28_9CHLR</name>
<keyword evidence="1" id="KW-0413">Isomerase</keyword>
<dbReference type="SUPFAM" id="SSF51703">
    <property type="entry name" value="Cobalamin (vitamin B12)-dependent enzymes"/>
    <property type="match status" value="1"/>
</dbReference>
<evidence type="ECO:0000313" key="3">
    <source>
        <dbReference type="EMBL" id="GCE05467.1"/>
    </source>
</evidence>
<evidence type="ECO:0000313" key="4">
    <source>
        <dbReference type="Proteomes" id="UP000287224"/>
    </source>
</evidence>
<feature type="domain" description="Methylmalonyl-CoA mutase alpha/beta chain catalytic" evidence="2">
    <location>
        <begin position="33"/>
        <end position="547"/>
    </location>
</feature>
<dbReference type="GO" id="GO:0031419">
    <property type="term" value="F:cobalamin binding"/>
    <property type="evidence" value="ECO:0007669"/>
    <property type="project" value="InterPro"/>
</dbReference>
<dbReference type="GO" id="GO:0004494">
    <property type="term" value="F:methylmalonyl-CoA mutase activity"/>
    <property type="evidence" value="ECO:0007669"/>
    <property type="project" value="InterPro"/>
</dbReference>
<keyword evidence="4" id="KW-1185">Reference proteome</keyword>